<dbReference type="CDD" id="cd00378">
    <property type="entry name" value="SHMT"/>
    <property type="match status" value="1"/>
</dbReference>
<keyword evidence="6 9" id="KW-0808">Transferase</keyword>
<feature type="compositionally biased region" description="Basic and acidic residues" evidence="10">
    <location>
        <begin position="67"/>
        <end position="77"/>
    </location>
</feature>
<dbReference type="FunFam" id="3.40.640.10:FF:000097">
    <property type="entry name" value="Serine hydroxymethyltransferase"/>
    <property type="match status" value="1"/>
</dbReference>
<dbReference type="InterPro" id="IPR001085">
    <property type="entry name" value="Ser_HO-MeTrfase"/>
</dbReference>
<feature type="domain" description="Serine hydroxymethyltransferase-like" evidence="11">
    <location>
        <begin position="146"/>
        <end position="530"/>
    </location>
</feature>
<evidence type="ECO:0000259" key="11">
    <source>
        <dbReference type="Pfam" id="PF00464"/>
    </source>
</evidence>
<comment type="function">
    <text evidence="9">Interconversion of serine and glycine.</text>
</comment>
<proteinExistence type="inferred from homology"/>
<dbReference type="GO" id="GO:0030170">
    <property type="term" value="F:pyridoxal phosphate binding"/>
    <property type="evidence" value="ECO:0007669"/>
    <property type="project" value="InterPro"/>
</dbReference>
<dbReference type="EC" id="2.1.2.1" evidence="9"/>
<dbReference type="GO" id="GO:0035999">
    <property type="term" value="P:tetrahydrofolate interconversion"/>
    <property type="evidence" value="ECO:0007669"/>
    <property type="project" value="UniProtKB-UniPathway"/>
</dbReference>
<evidence type="ECO:0000256" key="7">
    <source>
        <dbReference type="ARBA" id="ARBA00022898"/>
    </source>
</evidence>
<evidence type="ECO:0000256" key="3">
    <source>
        <dbReference type="ARBA" id="ARBA00004777"/>
    </source>
</evidence>
<feature type="compositionally biased region" description="Low complexity" evidence="10">
    <location>
        <begin position="1"/>
        <end position="22"/>
    </location>
</feature>
<evidence type="ECO:0000256" key="10">
    <source>
        <dbReference type="SAM" id="MobiDB-lite"/>
    </source>
</evidence>
<feature type="compositionally biased region" description="Polar residues" evidence="10">
    <location>
        <begin position="37"/>
        <end position="52"/>
    </location>
</feature>
<evidence type="ECO:0000256" key="8">
    <source>
        <dbReference type="ARBA" id="ARBA00059150"/>
    </source>
</evidence>
<feature type="region of interest" description="Disordered" evidence="10">
    <location>
        <begin position="1"/>
        <end position="89"/>
    </location>
</feature>
<comment type="function">
    <text evidence="8">Catalyzes the interconversion of serine and glycine.</text>
</comment>
<evidence type="ECO:0000313" key="12">
    <source>
        <dbReference type="EMBL" id="EPS59049.1"/>
    </source>
</evidence>
<dbReference type="Gene3D" id="3.90.1150.10">
    <property type="entry name" value="Aspartate Aminotransferase, domain 1"/>
    <property type="match status" value="1"/>
</dbReference>
<dbReference type="InterPro" id="IPR015422">
    <property type="entry name" value="PyrdxlP-dep_Trfase_small"/>
</dbReference>
<comment type="pathway">
    <text evidence="3 9">One-carbon metabolism; tetrahydrofolate interconversion.</text>
</comment>
<sequence length="531" mass="58058">MDLTKSPGPGCSSSGLSLGLMPHVSASPVDVGGGSKVSENPISFRIESSAQGSLHPLPSIPLQLLDQKSEDRNRSVENDSSGSKASEGGEEKDVEEFCFFGHSMSFKRKRSVESCSSSASLSLSKISSTEMVARRNAVREWGNVSLQNADPEIFQIMEKEKQRQFKGIELIASENFVCKAVMEALGSHLTNKYSEGMPGARYYGGNQYIDEIETLCCDRALAAFGLDSESWGVNVQPYSCTSANFAVYTGLVLPGDRIMGLDPPCGGNSSHGCYLPNGRKVSGASIFFESLPYKVNPQTGYIDFDKLEERALDFRPKILICGGSSYPRELDYTRFRQIADKCGAVLLCDMAQISGLVAAKECSSPFEYCDIVTSTTHKSLRGPRGGIIFYRKGPIPKKRGALLNQGDDRERYDFEEKINFAVFPALQGGPHNNHIAALAIALKQVAMPEYKNYMKQVKKNAQALATALLRRHCKLVTGGTDNHLLLWDLGNFGLTGKAFEKVCEVCRITLNKVTIFDENGNIAPRGVRIGM</sequence>
<evidence type="ECO:0000256" key="9">
    <source>
        <dbReference type="RuleBase" id="RU000585"/>
    </source>
</evidence>
<dbReference type="Gene3D" id="3.40.640.10">
    <property type="entry name" value="Type I PLP-dependent aspartate aminotransferase-like (Major domain)"/>
    <property type="match status" value="1"/>
</dbReference>
<evidence type="ECO:0000256" key="2">
    <source>
        <dbReference type="ARBA" id="ARBA00001933"/>
    </source>
</evidence>
<dbReference type="SUPFAM" id="SSF53383">
    <property type="entry name" value="PLP-dependent transferases"/>
    <property type="match status" value="1"/>
</dbReference>
<dbReference type="GO" id="GO:0019264">
    <property type="term" value="P:glycine biosynthetic process from serine"/>
    <property type="evidence" value="ECO:0007669"/>
    <property type="project" value="InterPro"/>
</dbReference>
<dbReference type="OrthoDB" id="10265628at2759"/>
<dbReference type="PANTHER" id="PTHR11680">
    <property type="entry name" value="SERINE HYDROXYMETHYLTRANSFERASE"/>
    <property type="match status" value="1"/>
</dbReference>
<dbReference type="UniPathway" id="UPA00193"/>
<dbReference type="GO" id="GO:0005739">
    <property type="term" value="C:mitochondrion"/>
    <property type="evidence" value="ECO:0007669"/>
    <property type="project" value="TreeGrafter"/>
</dbReference>
<dbReference type="PANTHER" id="PTHR11680:SF45">
    <property type="entry name" value="SERINE HYDROXYMETHYLTRANSFERASE"/>
    <property type="match status" value="1"/>
</dbReference>
<dbReference type="InterPro" id="IPR015424">
    <property type="entry name" value="PyrdxlP-dep_Trfase"/>
</dbReference>
<protein>
    <recommendedName>
        <fullName evidence="9">Serine hydroxymethyltransferase</fullName>
        <ecNumber evidence="9">2.1.2.1</ecNumber>
    </recommendedName>
</protein>
<dbReference type="NCBIfam" id="NF000586">
    <property type="entry name" value="PRK00011.1"/>
    <property type="match status" value="1"/>
</dbReference>
<evidence type="ECO:0000256" key="6">
    <source>
        <dbReference type="ARBA" id="ARBA00022679"/>
    </source>
</evidence>
<dbReference type="InterPro" id="IPR049943">
    <property type="entry name" value="Ser_HO-MeTrfase-like"/>
</dbReference>
<accession>S8BXF1</accession>
<dbReference type="InterPro" id="IPR015421">
    <property type="entry name" value="PyrdxlP-dep_Trfase_major"/>
</dbReference>
<dbReference type="EMBL" id="AUSU01008678">
    <property type="protein sequence ID" value="EPS59049.1"/>
    <property type="molecule type" value="Genomic_DNA"/>
</dbReference>
<dbReference type="Pfam" id="PF00464">
    <property type="entry name" value="SHMT"/>
    <property type="match status" value="1"/>
</dbReference>
<comment type="similarity">
    <text evidence="4 9">Belongs to the SHMT family.</text>
</comment>
<keyword evidence="13" id="KW-1185">Reference proteome</keyword>
<evidence type="ECO:0000256" key="5">
    <source>
        <dbReference type="ARBA" id="ARBA00022563"/>
    </source>
</evidence>
<comment type="caution">
    <text evidence="12">The sequence shown here is derived from an EMBL/GenBank/DDBJ whole genome shotgun (WGS) entry which is preliminary data.</text>
</comment>
<dbReference type="AlphaFoldDB" id="S8BXF1"/>
<dbReference type="GO" id="GO:0004372">
    <property type="term" value="F:glycine hydroxymethyltransferase activity"/>
    <property type="evidence" value="ECO:0007669"/>
    <property type="project" value="UniProtKB-EC"/>
</dbReference>
<reference evidence="12 13" key="1">
    <citation type="journal article" date="2013" name="BMC Genomics">
        <title>The miniature genome of a carnivorous plant Genlisea aurea contains a low number of genes and short non-coding sequences.</title>
        <authorList>
            <person name="Leushkin E.V."/>
            <person name="Sutormin R.A."/>
            <person name="Nabieva E.R."/>
            <person name="Penin A.A."/>
            <person name="Kondrashov A.S."/>
            <person name="Logacheva M.D."/>
        </authorList>
    </citation>
    <scope>NUCLEOTIDE SEQUENCE [LARGE SCALE GENOMIC DNA]</scope>
</reference>
<keyword evidence="7 9" id="KW-0663">Pyridoxal phosphate</keyword>
<evidence type="ECO:0000256" key="4">
    <source>
        <dbReference type="ARBA" id="ARBA00006376"/>
    </source>
</evidence>
<gene>
    <name evidence="12" type="ORF">M569_15761</name>
</gene>
<keyword evidence="5 9" id="KW-0554">One-carbon metabolism</keyword>
<dbReference type="PROSITE" id="PS00096">
    <property type="entry name" value="SHMT"/>
    <property type="match status" value="1"/>
</dbReference>
<evidence type="ECO:0000313" key="13">
    <source>
        <dbReference type="Proteomes" id="UP000015453"/>
    </source>
</evidence>
<evidence type="ECO:0000256" key="1">
    <source>
        <dbReference type="ARBA" id="ARBA00001528"/>
    </source>
</evidence>
<comment type="catalytic activity">
    <reaction evidence="1 9">
        <text>(6R)-5,10-methylene-5,6,7,8-tetrahydrofolate + glycine + H2O = (6S)-5,6,7,8-tetrahydrofolate + L-serine</text>
        <dbReference type="Rhea" id="RHEA:15481"/>
        <dbReference type="ChEBI" id="CHEBI:15377"/>
        <dbReference type="ChEBI" id="CHEBI:15636"/>
        <dbReference type="ChEBI" id="CHEBI:33384"/>
        <dbReference type="ChEBI" id="CHEBI:57305"/>
        <dbReference type="ChEBI" id="CHEBI:57453"/>
        <dbReference type="EC" id="2.1.2.1"/>
    </reaction>
</comment>
<organism evidence="12 13">
    <name type="scientific">Genlisea aurea</name>
    <dbReference type="NCBI Taxonomy" id="192259"/>
    <lineage>
        <taxon>Eukaryota</taxon>
        <taxon>Viridiplantae</taxon>
        <taxon>Streptophyta</taxon>
        <taxon>Embryophyta</taxon>
        <taxon>Tracheophyta</taxon>
        <taxon>Spermatophyta</taxon>
        <taxon>Magnoliopsida</taxon>
        <taxon>eudicotyledons</taxon>
        <taxon>Gunneridae</taxon>
        <taxon>Pentapetalae</taxon>
        <taxon>asterids</taxon>
        <taxon>lamiids</taxon>
        <taxon>Lamiales</taxon>
        <taxon>Lentibulariaceae</taxon>
        <taxon>Genlisea</taxon>
    </lineage>
</organism>
<dbReference type="InterPro" id="IPR039429">
    <property type="entry name" value="SHMT-like_dom"/>
</dbReference>
<comment type="cofactor">
    <cofactor evidence="2 9">
        <name>pyridoxal 5'-phosphate</name>
        <dbReference type="ChEBI" id="CHEBI:597326"/>
    </cofactor>
</comment>
<name>S8BXF1_9LAMI</name>
<dbReference type="InterPro" id="IPR019798">
    <property type="entry name" value="Ser_HO-MeTrfase_PLP_BS"/>
</dbReference>
<dbReference type="Proteomes" id="UP000015453">
    <property type="component" value="Unassembled WGS sequence"/>
</dbReference>